<evidence type="ECO:0000256" key="2">
    <source>
        <dbReference type="ARBA" id="ARBA00022692"/>
    </source>
</evidence>
<dbReference type="PANTHER" id="PTHR43021">
    <property type="entry name" value="NA(+)/H(+) ANTIPORTER-RELATED"/>
    <property type="match status" value="1"/>
</dbReference>
<feature type="transmembrane region" description="Helical" evidence="6">
    <location>
        <begin position="143"/>
        <end position="164"/>
    </location>
</feature>
<dbReference type="InterPro" id="IPR038770">
    <property type="entry name" value="Na+/solute_symporter_sf"/>
</dbReference>
<comment type="subcellular location">
    <subcellularLocation>
        <location evidence="1">Membrane</location>
        <topology evidence="1">Multi-pass membrane protein</topology>
    </subcellularLocation>
</comment>
<dbReference type="Proteomes" id="UP000747399">
    <property type="component" value="Unassembled WGS sequence"/>
</dbReference>
<proteinExistence type="predicted"/>
<sequence length="498" mass="52950">MSDAGASTALSSPVFQHFLVACSVAVIIAPFSYYMGIGARMLKLPQITGYLVSGIVCGPYLLGILSTESVVDLNIIEGACLSIIGLAAGAELHLSELSRSKKQVLGITFGISAVTWLFCYGALDYTSGLLPKLGELDAPHVVAVASLGATLMMARSPASAIAVLKEMDGKGPFSSLVMAVVVVKDVVVIIAYALNMEFIRVSILPSTTGSPHLLGMVLPLMSVMLSITVGLCGGLLLSMMLRPHSLLAAILPSMSPAATFKVKQLVILLVSTLIFNMAHYFDAEPLLACVTMGLFMVNRRHERADKEKEELHMMVSQIMSLTNVAFFGLAGASLKVLAMKDMFGAALLVFVVRLAAIFIGSWLGCYSTSTSAEYRRLFWMSMITQAGVAMGLARLTGTRFPDWGPHFQTYMMAIIMLNLMVGPPLFRQALVRVGEAKALMLPIKGSGVVAAQQLQLGSIIIKENGAGVSSSEGGLVHQHGHGLGGEDSSSKSDRDLDQ</sequence>
<reference evidence="8" key="1">
    <citation type="journal article" date="2021" name="Proc. Natl. Acad. Sci. U.S.A.">
        <title>Three genomes in the algal genus Volvox reveal the fate of a haploid sex-determining region after a transition to homothallism.</title>
        <authorList>
            <person name="Yamamoto K."/>
            <person name="Hamaji T."/>
            <person name="Kawai-Toyooka H."/>
            <person name="Matsuzaki R."/>
            <person name="Takahashi F."/>
            <person name="Nishimura Y."/>
            <person name="Kawachi M."/>
            <person name="Noguchi H."/>
            <person name="Minakuchi Y."/>
            <person name="Umen J.G."/>
            <person name="Toyoda A."/>
            <person name="Nozaki H."/>
        </authorList>
    </citation>
    <scope>NUCLEOTIDE SEQUENCE</scope>
    <source>
        <strain evidence="8">NIES-3780</strain>
    </source>
</reference>
<evidence type="ECO:0000256" key="3">
    <source>
        <dbReference type="ARBA" id="ARBA00022989"/>
    </source>
</evidence>
<feature type="transmembrane region" description="Helical" evidence="6">
    <location>
        <begin position="73"/>
        <end position="92"/>
    </location>
</feature>
<accession>A0A8J4B8M5</accession>
<feature type="compositionally biased region" description="Basic and acidic residues" evidence="5">
    <location>
        <begin position="488"/>
        <end position="498"/>
    </location>
</feature>
<organism evidence="8 9">
    <name type="scientific">Volvox africanus</name>
    <dbReference type="NCBI Taxonomy" id="51714"/>
    <lineage>
        <taxon>Eukaryota</taxon>
        <taxon>Viridiplantae</taxon>
        <taxon>Chlorophyta</taxon>
        <taxon>core chlorophytes</taxon>
        <taxon>Chlorophyceae</taxon>
        <taxon>CS clade</taxon>
        <taxon>Chlamydomonadales</taxon>
        <taxon>Volvocaceae</taxon>
        <taxon>Volvox</taxon>
    </lineage>
</organism>
<evidence type="ECO:0000313" key="8">
    <source>
        <dbReference type="EMBL" id="GIL56602.1"/>
    </source>
</evidence>
<dbReference type="AlphaFoldDB" id="A0A8J4B8M5"/>
<feature type="region of interest" description="Disordered" evidence="5">
    <location>
        <begin position="471"/>
        <end position="498"/>
    </location>
</feature>
<protein>
    <recommendedName>
        <fullName evidence="7">Cation/H+ exchanger transmembrane domain-containing protein</fullName>
    </recommendedName>
</protein>
<feature type="transmembrane region" description="Helical" evidence="6">
    <location>
        <begin position="176"/>
        <end position="194"/>
    </location>
</feature>
<feature type="transmembrane region" description="Helical" evidence="6">
    <location>
        <begin position="249"/>
        <end position="274"/>
    </location>
</feature>
<keyword evidence="9" id="KW-1185">Reference proteome</keyword>
<dbReference type="Pfam" id="PF00999">
    <property type="entry name" value="Na_H_Exchanger"/>
    <property type="match status" value="1"/>
</dbReference>
<evidence type="ECO:0000256" key="6">
    <source>
        <dbReference type="SAM" id="Phobius"/>
    </source>
</evidence>
<feature type="transmembrane region" description="Helical" evidence="6">
    <location>
        <begin position="318"/>
        <end position="337"/>
    </location>
</feature>
<feature type="transmembrane region" description="Helical" evidence="6">
    <location>
        <begin position="214"/>
        <end position="237"/>
    </location>
</feature>
<dbReference type="EMBL" id="BNCO01000025">
    <property type="protein sequence ID" value="GIL56602.1"/>
    <property type="molecule type" value="Genomic_DNA"/>
</dbReference>
<gene>
    <name evidence="8" type="ORF">Vafri_11941</name>
</gene>
<feature type="transmembrane region" description="Helical" evidence="6">
    <location>
        <begin position="15"/>
        <end position="35"/>
    </location>
</feature>
<comment type="caution">
    <text evidence="8">The sequence shown here is derived from an EMBL/GenBank/DDBJ whole genome shotgun (WGS) entry which is preliminary data.</text>
</comment>
<feature type="transmembrane region" description="Helical" evidence="6">
    <location>
        <begin position="47"/>
        <end position="67"/>
    </location>
</feature>
<dbReference type="GO" id="GO:1902600">
    <property type="term" value="P:proton transmembrane transport"/>
    <property type="evidence" value="ECO:0007669"/>
    <property type="project" value="InterPro"/>
</dbReference>
<dbReference type="GO" id="GO:0016020">
    <property type="term" value="C:membrane"/>
    <property type="evidence" value="ECO:0007669"/>
    <property type="project" value="UniProtKB-SubCell"/>
</dbReference>
<evidence type="ECO:0000256" key="4">
    <source>
        <dbReference type="ARBA" id="ARBA00023136"/>
    </source>
</evidence>
<evidence type="ECO:0000313" key="9">
    <source>
        <dbReference type="Proteomes" id="UP000747399"/>
    </source>
</evidence>
<keyword evidence="4 6" id="KW-0472">Membrane</keyword>
<name>A0A8J4B8M5_9CHLO</name>
<feature type="transmembrane region" description="Helical" evidence="6">
    <location>
        <begin position="280"/>
        <end position="297"/>
    </location>
</feature>
<dbReference type="PANTHER" id="PTHR43021:SF2">
    <property type="entry name" value="CATION_H+ EXCHANGER DOMAIN-CONTAINING PROTEIN"/>
    <property type="match status" value="1"/>
</dbReference>
<evidence type="ECO:0000259" key="7">
    <source>
        <dbReference type="Pfam" id="PF00999"/>
    </source>
</evidence>
<keyword evidence="3 6" id="KW-1133">Transmembrane helix</keyword>
<dbReference type="Gene3D" id="1.20.1530.20">
    <property type="match status" value="1"/>
</dbReference>
<keyword evidence="2 6" id="KW-0812">Transmembrane</keyword>
<feature type="domain" description="Cation/H+ exchanger transmembrane" evidence="7">
    <location>
        <begin position="31"/>
        <end position="395"/>
    </location>
</feature>
<feature type="transmembrane region" description="Helical" evidence="6">
    <location>
        <begin position="377"/>
        <end position="395"/>
    </location>
</feature>
<evidence type="ECO:0000256" key="1">
    <source>
        <dbReference type="ARBA" id="ARBA00004141"/>
    </source>
</evidence>
<feature type="transmembrane region" description="Helical" evidence="6">
    <location>
        <begin position="407"/>
        <end position="426"/>
    </location>
</feature>
<dbReference type="InterPro" id="IPR006153">
    <property type="entry name" value="Cation/H_exchanger_TM"/>
</dbReference>
<evidence type="ECO:0000256" key="5">
    <source>
        <dbReference type="SAM" id="MobiDB-lite"/>
    </source>
</evidence>
<feature type="transmembrane region" description="Helical" evidence="6">
    <location>
        <begin position="343"/>
        <end position="365"/>
    </location>
</feature>
<feature type="transmembrane region" description="Helical" evidence="6">
    <location>
        <begin position="104"/>
        <end position="123"/>
    </location>
</feature>
<dbReference type="GO" id="GO:0015297">
    <property type="term" value="F:antiporter activity"/>
    <property type="evidence" value="ECO:0007669"/>
    <property type="project" value="InterPro"/>
</dbReference>